<dbReference type="InterPro" id="IPR029052">
    <property type="entry name" value="Metallo-depent_PP-like"/>
</dbReference>
<evidence type="ECO:0000259" key="1">
    <source>
        <dbReference type="Pfam" id="PF00149"/>
    </source>
</evidence>
<dbReference type="RefSeq" id="WP_380702395.1">
    <property type="nucleotide sequence ID" value="NZ_JBHSAP010000007.1"/>
</dbReference>
<dbReference type="InterPro" id="IPR051158">
    <property type="entry name" value="Metallophosphoesterase_sf"/>
</dbReference>
<dbReference type="CDD" id="cd07385">
    <property type="entry name" value="MPP_YkuE_C"/>
    <property type="match status" value="1"/>
</dbReference>
<dbReference type="PROSITE" id="PS51318">
    <property type="entry name" value="TAT"/>
    <property type="match status" value="1"/>
</dbReference>
<comment type="caution">
    <text evidence="2">The sequence shown here is derived from an EMBL/GenBank/DDBJ whole genome shotgun (WGS) entry which is preliminary data.</text>
</comment>
<dbReference type="PANTHER" id="PTHR31302">
    <property type="entry name" value="TRANSMEMBRANE PROTEIN WITH METALLOPHOSPHOESTERASE DOMAIN-RELATED"/>
    <property type="match status" value="1"/>
</dbReference>
<sequence length="285" mass="32239">MTSKPLINRRTFLKKSLQYVLGFIGSVGLPSVYAYQVEPYWIQTKHIDISLPRLPEAFRGFRICQFSDIHLGYHFGLENLSSLVEQIQTVHADVICFTGDLFDRETVDVSETARHFSQLNAPYGKIAVLGNHDNWGNREAVNRVLKTADFQVLHNTHVPLRKEGEVLFLAGVDDPWVGKPDITSALRGIPEESCTILLAHEPDFADEYSRYPIDLQLSGHSHGGQIQLPWVGPLYTPPHSSKYPDGLYTVQNRRLQVYTTRGIGMTRAPVRFNCRPELTVITLNP</sequence>
<evidence type="ECO:0000313" key="2">
    <source>
        <dbReference type="EMBL" id="MFC4075977.1"/>
    </source>
</evidence>
<dbReference type="InterPro" id="IPR004843">
    <property type="entry name" value="Calcineurin-like_PHP"/>
</dbReference>
<dbReference type="PANTHER" id="PTHR31302:SF25">
    <property type="entry name" value="PHOSPHOESTERASE"/>
    <property type="match status" value="1"/>
</dbReference>
<dbReference type="Proteomes" id="UP001595843">
    <property type="component" value="Unassembled WGS sequence"/>
</dbReference>
<keyword evidence="3" id="KW-1185">Reference proteome</keyword>
<reference evidence="3" key="1">
    <citation type="journal article" date="2019" name="Int. J. Syst. Evol. Microbiol.">
        <title>The Global Catalogue of Microorganisms (GCM) 10K type strain sequencing project: providing services to taxonomists for standard genome sequencing and annotation.</title>
        <authorList>
            <consortium name="The Broad Institute Genomics Platform"/>
            <consortium name="The Broad Institute Genome Sequencing Center for Infectious Disease"/>
            <person name="Wu L."/>
            <person name="Ma J."/>
        </authorList>
    </citation>
    <scope>NUCLEOTIDE SEQUENCE [LARGE SCALE GENOMIC DNA]</scope>
    <source>
        <strain evidence="3">IBRC-M 10813</strain>
    </source>
</reference>
<feature type="domain" description="Calcineurin-like phosphoesterase" evidence="1">
    <location>
        <begin position="61"/>
        <end position="223"/>
    </location>
</feature>
<dbReference type="SUPFAM" id="SSF56300">
    <property type="entry name" value="Metallo-dependent phosphatases"/>
    <property type="match status" value="1"/>
</dbReference>
<organism evidence="2 3">
    <name type="scientific">Salinithrix halophila</name>
    <dbReference type="NCBI Taxonomy" id="1485204"/>
    <lineage>
        <taxon>Bacteria</taxon>
        <taxon>Bacillati</taxon>
        <taxon>Bacillota</taxon>
        <taxon>Bacilli</taxon>
        <taxon>Bacillales</taxon>
        <taxon>Thermoactinomycetaceae</taxon>
        <taxon>Salinithrix</taxon>
    </lineage>
</organism>
<dbReference type="Pfam" id="PF00149">
    <property type="entry name" value="Metallophos"/>
    <property type="match status" value="1"/>
</dbReference>
<dbReference type="EMBL" id="JBHSAP010000007">
    <property type="protein sequence ID" value="MFC4075977.1"/>
    <property type="molecule type" value="Genomic_DNA"/>
</dbReference>
<name>A0ABV8JAR6_9BACL</name>
<proteinExistence type="predicted"/>
<protein>
    <submittedName>
        <fullName evidence="2">Metallophosphoesterase</fullName>
    </submittedName>
</protein>
<gene>
    <name evidence="2" type="ORF">ACFOUO_04060</name>
</gene>
<dbReference type="Gene3D" id="3.60.21.10">
    <property type="match status" value="1"/>
</dbReference>
<accession>A0ABV8JAR6</accession>
<dbReference type="InterPro" id="IPR006311">
    <property type="entry name" value="TAT_signal"/>
</dbReference>
<evidence type="ECO:0000313" key="3">
    <source>
        <dbReference type="Proteomes" id="UP001595843"/>
    </source>
</evidence>